<protein>
    <recommendedName>
        <fullName evidence="4">Histidine kinase</fullName>
    </recommendedName>
</protein>
<gene>
    <name evidence="2" type="ORF">SAMN05877838_1551</name>
</gene>
<evidence type="ECO:0008006" key="4">
    <source>
        <dbReference type="Google" id="ProtNLM"/>
    </source>
</evidence>
<dbReference type="Proteomes" id="UP000219465">
    <property type="component" value="Unassembled WGS sequence"/>
</dbReference>
<accession>A0A286I9D8</accession>
<keyword evidence="1" id="KW-0812">Transmembrane</keyword>
<dbReference type="EMBL" id="OCPC01000002">
    <property type="protein sequence ID" value="SOE16672.1"/>
    <property type="molecule type" value="Genomic_DNA"/>
</dbReference>
<keyword evidence="3" id="KW-1185">Reference proteome</keyword>
<keyword evidence="1" id="KW-1133">Transmembrane helix</keyword>
<sequence>MPSLFRFLFLCAVLAGIVYGAMFALIIYVEPVDREVTIRVPTEKLNN</sequence>
<organism evidence="2 3">
    <name type="scientific">Hoeflea halophila</name>
    <dbReference type="NCBI Taxonomy" id="714899"/>
    <lineage>
        <taxon>Bacteria</taxon>
        <taxon>Pseudomonadati</taxon>
        <taxon>Pseudomonadota</taxon>
        <taxon>Alphaproteobacteria</taxon>
        <taxon>Hyphomicrobiales</taxon>
        <taxon>Rhizobiaceae</taxon>
        <taxon>Hoeflea</taxon>
    </lineage>
</organism>
<dbReference type="AlphaFoldDB" id="A0A286I9D8"/>
<feature type="transmembrane region" description="Helical" evidence="1">
    <location>
        <begin position="7"/>
        <end position="29"/>
    </location>
</feature>
<keyword evidence="1" id="KW-0472">Membrane</keyword>
<reference evidence="3" key="1">
    <citation type="submission" date="2017-08" db="EMBL/GenBank/DDBJ databases">
        <authorList>
            <person name="Varghese N."/>
            <person name="Submissions S."/>
        </authorList>
    </citation>
    <scope>NUCLEOTIDE SEQUENCE [LARGE SCALE GENOMIC DNA]</scope>
    <source>
        <strain evidence="3">KCTC 23107</strain>
    </source>
</reference>
<evidence type="ECO:0000313" key="3">
    <source>
        <dbReference type="Proteomes" id="UP000219465"/>
    </source>
</evidence>
<evidence type="ECO:0000313" key="2">
    <source>
        <dbReference type="EMBL" id="SOE16672.1"/>
    </source>
</evidence>
<name>A0A286I9D8_9HYPH</name>
<proteinExistence type="predicted"/>
<dbReference type="OrthoDB" id="9805893at2"/>
<dbReference type="RefSeq" id="WP_097106706.1">
    <property type="nucleotide sequence ID" value="NZ_OCPC01000002.1"/>
</dbReference>
<evidence type="ECO:0000256" key="1">
    <source>
        <dbReference type="SAM" id="Phobius"/>
    </source>
</evidence>